<evidence type="ECO:0000259" key="3">
    <source>
        <dbReference type="Pfam" id="PF00149"/>
    </source>
</evidence>
<feature type="compositionally biased region" description="Low complexity" evidence="2">
    <location>
        <begin position="1558"/>
        <end position="1575"/>
    </location>
</feature>
<proteinExistence type="predicted"/>
<keyword evidence="1" id="KW-0175">Coiled coil</keyword>
<organism evidence="4 5">
    <name type="scientific">Raphidocelis subcapitata</name>
    <dbReference type="NCBI Taxonomy" id="307507"/>
    <lineage>
        <taxon>Eukaryota</taxon>
        <taxon>Viridiplantae</taxon>
        <taxon>Chlorophyta</taxon>
        <taxon>core chlorophytes</taxon>
        <taxon>Chlorophyceae</taxon>
        <taxon>CS clade</taxon>
        <taxon>Sphaeropleales</taxon>
        <taxon>Selenastraceae</taxon>
        <taxon>Raphidocelis</taxon>
    </lineage>
</organism>
<name>A0A2V0NZF6_9CHLO</name>
<dbReference type="SUPFAM" id="SSF56300">
    <property type="entry name" value="Metallo-dependent phosphatases"/>
    <property type="match status" value="1"/>
</dbReference>
<dbReference type="SUPFAM" id="SSF52540">
    <property type="entry name" value="P-loop containing nucleoside triphosphate hydrolases"/>
    <property type="match status" value="1"/>
</dbReference>
<evidence type="ECO:0000256" key="2">
    <source>
        <dbReference type="SAM" id="MobiDB-lite"/>
    </source>
</evidence>
<evidence type="ECO:0000256" key="1">
    <source>
        <dbReference type="SAM" id="Coils"/>
    </source>
</evidence>
<feature type="region of interest" description="Disordered" evidence="2">
    <location>
        <begin position="1356"/>
        <end position="1399"/>
    </location>
</feature>
<keyword evidence="5" id="KW-1185">Reference proteome</keyword>
<dbReference type="InterPro" id="IPR004843">
    <property type="entry name" value="Calcineurin-like_PHP"/>
</dbReference>
<dbReference type="InParanoid" id="A0A2V0NZF6"/>
<feature type="compositionally biased region" description="Low complexity" evidence="2">
    <location>
        <begin position="44"/>
        <end position="61"/>
    </location>
</feature>
<dbReference type="PANTHER" id="PTHR32114:SF2">
    <property type="entry name" value="ABC TRANSPORTER ABCH.3"/>
    <property type="match status" value="1"/>
</dbReference>
<sequence>MPFTAAAAAAAAARRALPAAAAAAGRPLPLPWWLRPGLAPRSGTAAAARARTTAAAPGAVPADDEAPAPAPAAPSPARAPAARKPRRARAGAPSPTDAAGAAGAGAAAAREPAAAAGPPPQLPLAAGPTDPAFAGVTGWVAFSDLHVSHRTLEVSLEVLRRVASEAGARGAGVLFLGDFWDRRGDLPVGPLNEVIREMRSWEAPVLMLPGNHDQVDLAGRNHALTPLAAACRAAHVFSEPTLWAGALWLPYRREESQLRAALAAAAAAAAAAAPPRAVFAHADVLAARVNAAHQAASGLPAGVFPRDVPVYMGHYHLPQTVPGTRITYIGSPYQVSRSEAGQSKRLLLLSPDWQQSGEVALDLGPRHYTFLTPAAAAVAGAEAGEPAAAASPLAAAAAAAAAPAVAEPAAVRALLGGGALRAGDRVRVSLAAGEGGADELGELKRAAQAAGVDLEVVMRPPARAARIEAAEQLSMRQLLGAYAAATGMRGEVLQAAEGVLQDLGASAAAPPPSVRLDFEGLEVEGFGPFRDLVSYPLASRGLVAVTGRNDDDESSESNGAGKTSLLTALLWAMKAGDRLTQPQAVNEDRRSARVKVWGRLNGAPFAVERATRLGGGGKASSRLNVWIDGRDHTQQAIDLTERLLAERFASGLLARTIFFGQEELMAMLSARDKDFKELLGAVVDTACWDSARSAAAARLRGANADVARLEGEARYLASALAGSEAAAAAAREEEAAWEAARVRQRAGAEAAAEEARRELRGQLLAGLGLRAQLLGWLEASRALEAALREGRAEAAAARDAAAARLAASEAACAQAVARLAAARGEKELQEGALQRKRRGRAEEERARAAAGAAPPPDAGAAPLPSFDEGAAAARAAALQGAWDAARGAYERLQRRALELGAGLAAARGRLWQYELLMPPGGTGPVNGSASGDGGGAGGSPSRPGSPQGAARRPAPLPPRPVRVVAAAAATAAAPATAPAPAPAARHEACAPLGGGAAGGGGGFAASGGPVCDKCLQPVDARAFAANLDAMRSEAHAAAAEHAAAEAAARDAEAAARAAEVEVHREREAAAAGRAAVAEARERLMRERSAEAHAAAAAAAERRLAEQRAADAAEQSAVAAAAEALAAAAEAAAARQAEVGAARDGAARAAAEVDTLDRRLQALPAAQASVQAAADMPLQFAAEMEHQHRWPGLKAEVVGEWEQQRQAGGRPRPPQPGDLSATAADNPQPLTQRVYEEWAPAAQSAARALAHATAEAARVPAASLNPVTRAREGHEAQAASQRTALAAASDARRAQEAEARVLKEVDAAFGRAGIPSFVLEGLLGELQAKTSEHLQQLASGMALELRATRELGGAAAAAAGRGGRRGRGAAAAAAADDDGGAEDGAAGSRDGGGSPEPGGLTKEEILKVVKVRAANGELRERSVAQLSGGEKKRAALALALAFTQVAAARGRLSTNLIVLDEVLEKLDSEGCTRVASLLASLPHASKLVVGQAHSFVTDTFGVVDTVVKRGGQAYIELGPGAEALLQPPPDMDSASTSSTRGATEAADAADAEVAAAVAAAAPPAAAGAPTAAGRMTPGRRGRPRKTAAAAAE</sequence>
<feature type="domain" description="Calcineurin-like phosphoesterase" evidence="3">
    <location>
        <begin position="141"/>
        <end position="227"/>
    </location>
</feature>
<dbReference type="STRING" id="307507.A0A2V0NZF6"/>
<feature type="region of interest" description="Disordered" evidence="2">
    <location>
        <begin position="44"/>
        <end position="129"/>
    </location>
</feature>
<dbReference type="PANTHER" id="PTHR32114">
    <property type="entry name" value="ABC TRANSPORTER ABCH.3"/>
    <property type="match status" value="1"/>
</dbReference>
<dbReference type="OrthoDB" id="18797at2759"/>
<feature type="region of interest" description="Disordered" evidence="2">
    <location>
        <begin position="829"/>
        <end position="865"/>
    </location>
</feature>
<feature type="compositionally biased region" description="Low complexity" evidence="2">
    <location>
        <begin position="90"/>
        <end position="116"/>
    </location>
</feature>
<protein>
    <recommendedName>
        <fullName evidence="3">Calcineurin-like phosphoesterase domain-containing protein</fullName>
    </recommendedName>
</protein>
<feature type="compositionally biased region" description="Gly residues" evidence="2">
    <location>
        <begin position="922"/>
        <end position="938"/>
    </location>
</feature>
<evidence type="ECO:0000313" key="5">
    <source>
        <dbReference type="Proteomes" id="UP000247498"/>
    </source>
</evidence>
<dbReference type="InterPro" id="IPR029052">
    <property type="entry name" value="Metallo-depent_PP-like"/>
</dbReference>
<feature type="region of interest" description="Disordered" evidence="2">
    <location>
        <begin position="922"/>
        <end position="957"/>
    </location>
</feature>
<feature type="region of interest" description="Disordered" evidence="2">
    <location>
        <begin position="1200"/>
        <end position="1226"/>
    </location>
</feature>
<dbReference type="Gene3D" id="3.40.50.300">
    <property type="entry name" value="P-loop containing nucleotide triphosphate hydrolases"/>
    <property type="match status" value="2"/>
</dbReference>
<comment type="caution">
    <text evidence="4">The sequence shown here is derived from an EMBL/GenBank/DDBJ whole genome shotgun (WGS) entry which is preliminary data.</text>
</comment>
<gene>
    <name evidence="4" type="ORF">Rsub_05632</name>
</gene>
<dbReference type="InterPro" id="IPR027417">
    <property type="entry name" value="P-loop_NTPase"/>
</dbReference>
<feature type="coiled-coil region" evidence="1">
    <location>
        <begin position="1041"/>
        <end position="1114"/>
    </location>
</feature>
<feature type="compositionally biased region" description="Low complexity" evidence="2">
    <location>
        <begin position="939"/>
        <end position="953"/>
    </location>
</feature>
<dbReference type="GO" id="GO:0016787">
    <property type="term" value="F:hydrolase activity"/>
    <property type="evidence" value="ECO:0007669"/>
    <property type="project" value="InterPro"/>
</dbReference>
<evidence type="ECO:0000313" key="4">
    <source>
        <dbReference type="EMBL" id="GBF93021.1"/>
    </source>
</evidence>
<feature type="compositionally biased region" description="Low complexity" evidence="2">
    <location>
        <begin position="848"/>
        <end position="862"/>
    </location>
</feature>
<reference evidence="4 5" key="1">
    <citation type="journal article" date="2018" name="Sci. Rep.">
        <title>Raphidocelis subcapitata (=Pseudokirchneriella subcapitata) provides an insight into genome evolution and environmental adaptations in the Sphaeropleales.</title>
        <authorList>
            <person name="Suzuki S."/>
            <person name="Yamaguchi H."/>
            <person name="Nakajima N."/>
            <person name="Kawachi M."/>
        </authorList>
    </citation>
    <scope>NUCLEOTIDE SEQUENCE [LARGE SCALE GENOMIC DNA]</scope>
    <source>
        <strain evidence="4 5">NIES-35</strain>
    </source>
</reference>
<dbReference type="Pfam" id="PF00149">
    <property type="entry name" value="Metallophos"/>
    <property type="match status" value="1"/>
</dbReference>
<dbReference type="Pfam" id="PF13558">
    <property type="entry name" value="SbcC_Walker_B"/>
    <property type="match status" value="1"/>
</dbReference>
<dbReference type="Gene3D" id="3.60.21.10">
    <property type="match status" value="1"/>
</dbReference>
<feature type="region of interest" description="Disordered" evidence="2">
    <location>
        <begin position="1521"/>
        <end position="1546"/>
    </location>
</feature>
<dbReference type="EMBL" id="BDRX01000037">
    <property type="protein sequence ID" value="GBF93021.1"/>
    <property type="molecule type" value="Genomic_DNA"/>
</dbReference>
<feature type="region of interest" description="Disordered" evidence="2">
    <location>
        <begin position="1558"/>
        <end position="1591"/>
    </location>
</feature>
<accession>A0A2V0NZF6</accession>
<dbReference type="Proteomes" id="UP000247498">
    <property type="component" value="Unassembled WGS sequence"/>
</dbReference>